<dbReference type="WBParaSite" id="PS1159_v2.g23469.t3">
    <property type="protein sequence ID" value="PS1159_v2.g23469.t3"/>
    <property type="gene ID" value="PS1159_v2.g23469"/>
</dbReference>
<reference evidence="2" key="1">
    <citation type="submission" date="2022-11" db="UniProtKB">
        <authorList>
            <consortium name="WormBaseParasite"/>
        </authorList>
    </citation>
    <scope>IDENTIFICATION</scope>
</reference>
<sequence length="898" mass="103865">MPIQPILKPGSLKDPSVASLFSTKDPELRFSDLREIGHGSFGAVYFALDKETSENVAIKKMGFSGKQAAERWSDIIKEVGFLKKIRHDNIVEYKACYLKEQTCWLVMEYCIGSAADIVEVHKGPIFEQEIAAICQQALTGLSYIHEIKRIHRDVKAGNILLTDTGVVKLADLGSVSSSSPAQSFVGTPYWMAPEVILAMDEGHYDQRADIWSFGITCIELAERKPPFFNMNTMSALYHIAQNEPPKLQTKLVTGEAAPWSEKFISFVDQCLRKDPEQRLSTRACLNHSFITDGPSPSIILELIRRTKRVHSFVTDAPSPSIILELIRRTKRVVKELDNFQYRKMRKLMYLDEQQLGTNAVVTMDAISVDSHEGVIEDENASVHSDALHAETCSSISETSGHSSRLSSKRNNRPPLSNVVSKLQETEESNEAATDEKTRTTDSGIRTTVIKEEAINTLRRNKFSTLRTTKLISREVEAHRTENNIYEQMSGYKRLRQAHHKEVQQLDERIKVESDQLKNKLEKEYDHASLKQHNLPRSQYESMLKAAKNEFVLQKTTAETRFREELNARLNEEVFNLRKNQLISYHDLENKLLHEELNTCARQIETLHSLLRRHHSMTRQQEQSHLEEVEKLKRRHITIQHESELNNQNDYTRRTLDDLKKTHALQSKQQPRELKAKEQQIRKQCRQTCKTQARQFKAYQAQLIQSVPREEQKELINKLKAEQHRKILELGNQYEITIQKMMLDQTVKLETWQEDELKHVSEKLSNELNELRAYQSKQREIFENQCQRDRQSMEDKINHRRSMLEKRMADELAKFESEREDQLRMADELAKFESEREDQLRVMKERHLREMAAFDTSLSSSSTPSSTVNSQHTAFKTTHSQFSSNDSPSSSHSSFKSPM</sequence>
<evidence type="ECO:0000313" key="1">
    <source>
        <dbReference type="Proteomes" id="UP000887580"/>
    </source>
</evidence>
<evidence type="ECO:0000313" key="2">
    <source>
        <dbReference type="WBParaSite" id="PS1159_v2.g23469.t3"/>
    </source>
</evidence>
<proteinExistence type="predicted"/>
<organism evidence="1 2">
    <name type="scientific">Panagrolaimus sp. PS1159</name>
    <dbReference type="NCBI Taxonomy" id="55785"/>
    <lineage>
        <taxon>Eukaryota</taxon>
        <taxon>Metazoa</taxon>
        <taxon>Ecdysozoa</taxon>
        <taxon>Nematoda</taxon>
        <taxon>Chromadorea</taxon>
        <taxon>Rhabditida</taxon>
        <taxon>Tylenchina</taxon>
        <taxon>Panagrolaimomorpha</taxon>
        <taxon>Panagrolaimoidea</taxon>
        <taxon>Panagrolaimidae</taxon>
        <taxon>Panagrolaimus</taxon>
    </lineage>
</organism>
<accession>A0AC35G3K5</accession>
<protein>
    <submittedName>
        <fullName evidence="2">Protein kinase domain-containing protein</fullName>
    </submittedName>
</protein>
<dbReference type="Proteomes" id="UP000887580">
    <property type="component" value="Unplaced"/>
</dbReference>
<name>A0AC35G3K5_9BILA</name>